<evidence type="ECO:0000256" key="5">
    <source>
        <dbReference type="RuleBase" id="RU003978"/>
    </source>
</evidence>
<dbReference type="InterPro" id="IPR036796">
    <property type="entry name" value="Ribosomal_uL11_N_sf"/>
</dbReference>
<protein>
    <recommendedName>
        <fullName evidence="4">Large ribosomal subunit protein uL11</fullName>
    </recommendedName>
</protein>
<evidence type="ECO:0000259" key="6">
    <source>
        <dbReference type="Pfam" id="PF00298"/>
    </source>
</evidence>
<dbReference type="Pfam" id="PF03946">
    <property type="entry name" value="Ribosomal_L11_N"/>
    <property type="match status" value="1"/>
</dbReference>
<reference evidence="9 10" key="2">
    <citation type="journal article" date="2020" name="Int. J. Syst. Evol. Microbiol.">
        <title>Sulfuracidifex tepidarius gen. nov., sp. nov. and transfer of Sulfolobus metallicus Huber and Stetter 1992 to the genus Sulfuracidifex as Sulfuracidifex metallicus comb. nov.</title>
        <authorList>
            <person name="Itoh T."/>
            <person name="Miura T."/>
            <person name="Sakai H.D."/>
            <person name="Kato S."/>
            <person name="Ohkuma M."/>
            <person name="Takashina T."/>
        </authorList>
    </citation>
    <scope>NUCLEOTIDE SEQUENCE</scope>
    <source>
        <strain evidence="8 10">IC-006</strain>
        <strain evidence="9">IC-007</strain>
    </source>
</reference>
<keyword evidence="2 4" id="KW-0689">Ribosomal protein</keyword>
<accession>A0A510DUR3</accession>
<evidence type="ECO:0000256" key="4">
    <source>
        <dbReference type="HAMAP-Rule" id="MF_00736"/>
    </source>
</evidence>
<dbReference type="Pfam" id="PF00298">
    <property type="entry name" value="Ribosomal_L11"/>
    <property type="match status" value="1"/>
</dbReference>
<gene>
    <name evidence="4" type="primary">rpl11</name>
    <name evidence="8" type="ORF">IC006_1202</name>
    <name evidence="9" type="ORF">IC007_1177</name>
</gene>
<evidence type="ECO:0000313" key="8">
    <source>
        <dbReference type="EMBL" id="BBG23904.1"/>
    </source>
</evidence>
<dbReference type="AlphaFoldDB" id="A0A510E2E3"/>
<dbReference type="GO" id="GO:0003735">
    <property type="term" value="F:structural constituent of ribosome"/>
    <property type="evidence" value="ECO:0007669"/>
    <property type="project" value="InterPro"/>
</dbReference>
<evidence type="ECO:0000313" key="11">
    <source>
        <dbReference type="Proteomes" id="UP000325030"/>
    </source>
</evidence>
<evidence type="ECO:0000256" key="3">
    <source>
        <dbReference type="ARBA" id="ARBA00023274"/>
    </source>
</evidence>
<evidence type="ECO:0000256" key="1">
    <source>
        <dbReference type="ARBA" id="ARBA00010537"/>
    </source>
</evidence>
<dbReference type="EMBL" id="AP018930">
    <property type="protein sequence ID" value="BBG26659.1"/>
    <property type="molecule type" value="Genomic_DNA"/>
</dbReference>
<keyword evidence="4" id="KW-0694">RNA-binding</keyword>
<dbReference type="SUPFAM" id="SSF54747">
    <property type="entry name" value="Ribosomal L11/L12e N-terminal domain"/>
    <property type="match status" value="1"/>
</dbReference>
<dbReference type="Proteomes" id="UP000322983">
    <property type="component" value="Chromosome"/>
</dbReference>
<comment type="subunit">
    <text evidence="4">Part of the ribosomal stalk of the 50S ribosomal subunit. Interacts with L10 and the large rRNA to form the base of the stalk. L10 forms an elongated spine to which L12 dimers bind in a sequential fashion forming a multimeric L10(L12)X complex.</text>
</comment>
<dbReference type="InterPro" id="IPR020784">
    <property type="entry name" value="Ribosomal_uL11_N"/>
</dbReference>
<keyword evidence="4" id="KW-0699">rRNA-binding</keyword>
<dbReference type="STRING" id="1294262.GCA_001316085_01160"/>
<dbReference type="CDD" id="cd00349">
    <property type="entry name" value="Ribosomal_L11"/>
    <property type="match status" value="1"/>
</dbReference>
<organism evidence="9 11">
    <name type="scientific">Sulfuracidifex tepidarius</name>
    <dbReference type="NCBI Taxonomy" id="1294262"/>
    <lineage>
        <taxon>Archaea</taxon>
        <taxon>Thermoproteota</taxon>
        <taxon>Thermoprotei</taxon>
        <taxon>Sulfolobales</taxon>
        <taxon>Sulfolobaceae</taxon>
        <taxon>Sulfuracidifex</taxon>
    </lineage>
</organism>
<dbReference type="PANTHER" id="PTHR11661">
    <property type="entry name" value="60S RIBOSOMAL PROTEIN L12"/>
    <property type="match status" value="1"/>
</dbReference>
<dbReference type="NCBIfam" id="NF002232">
    <property type="entry name" value="PRK01143.1"/>
    <property type="match status" value="1"/>
</dbReference>
<dbReference type="KEGG" id="step:IC006_1202"/>
<feature type="domain" description="Large ribosomal subunit protein uL11 C-terminal" evidence="6">
    <location>
        <begin position="73"/>
        <end position="140"/>
    </location>
</feature>
<comment type="similarity">
    <text evidence="1 4 5">Belongs to the universal ribosomal protein uL11 family.</text>
</comment>
<dbReference type="HAMAP" id="MF_00736">
    <property type="entry name" value="Ribosomal_uL11"/>
    <property type="match status" value="1"/>
</dbReference>
<dbReference type="EMBL" id="AP018929">
    <property type="protein sequence ID" value="BBG23904.1"/>
    <property type="molecule type" value="Genomic_DNA"/>
</dbReference>
<name>A0A510E2E3_9CREN</name>
<accession>A0A510E2E3</accession>
<dbReference type="InterPro" id="IPR000911">
    <property type="entry name" value="Ribosomal_uL11"/>
</dbReference>
<feature type="domain" description="Large ribosomal subunit protein uL11 N-terminal" evidence="7">
    <location>
        <begin position="9"/>
        <end position="65"/>
    </location>
</feature>
<dbReference type="SUPFAM" id="SSF46906">
    <property type="entry name" value="Ribosomal protein L11, C-terminal domain"/>
    <property type="match status" value="1"/>
</dbReference>
<dbReference type="PANTHER" id="PTHR11661:SF1">
    <property type="entry name" value="LARGE RIBOSOMAL SUBUNIT PROTEIN UL11M"/>
    <property type="match status" value="1"/>
</dbReference>
<dbReference type="InterPro" id="IPR036769">
    <property type="entry name" value="Ribosomal_uL11_C_sf"/>
</dbReference>
<evidence type="ECO:0000313" key="10">
    <source>
        <dbReference type="Proteomes" id="UP000322983"/>
    </source>
</evidence>
<keyword evidence="3 4" id="KW-0687">Ribonucleoprotein</keyword>
<evidence type="ECO:0000313" key="9">
    <source>
        <dbReference type="EMBL" id="BBG26659.1"/>
    </source>
</evidence>
<comment type="function">
    <text evidence="4">Forms part of the ribosomal stalk which helps the ribosome interact with GTP-bound translation factors.</text>
</comment>
<dbReference type="GO" id="GO:0070180">
    <property type="term" value="F:large ribosomal subunit rRNA binding"/>
    <property type="evidence" value="ECO:0007669"/>
    <property type="project" value="UniProtKB-UniRule"/>
</dbReference>
<evidence type="ECO:0000256" key="2">
    <source>
        <dbReference type="ARBA" id="ARBA00022980"/>
    </source>
</evidence>
<dbReference type="GO" id="GO:0015934">
    <property type="term" value="C:large ribosomal subunit"/>
    <property type="evidence" value="ECO:0007669"/>
    <property type="project" value="TreeGrafter"/>
</dbReference>
<dbReference type="GO" id="GO:0006412">
    <property type="term" value="P:translation"/>
    <property type="evidence" value="ECO:0007669"/>
    <property type="project" value="UniProtKB-UniRule"/>
</dbReference>
<proteinExistence type="inferred from homology"/>
<sequence length="173" mass="18474">MKNVPTKTIKIMVEGGNAKPAPPLAPALSQLKLNVGEVVKKINEATAQFKGMSVPVSVEVDTNTKKYTVSVGIPTTTALLLKEAGANEPSGDTAHKKIGNVSIESIAKVALMKKPSMTCKSVKSAVKSLLGSAHEIGITVDGRDPKEMVKEVDEGKFDEVLNKYEEKWNGETQ</sequence>
<reference evidence="11" key="1">
    <citation type="submission" date="2018-09" db="EMBL/GenBank/DDBJ databases">
        <title>Complete Genome Sequencing of Sulfolobus sp. JCM 16834.</title>
        <authorList>
            <person name="Kato S."/>
            <person name="Itoh T."/>
            <person name="Ohkuma M."/>
        </authorList>
    </citation>
    <scope>NUCLEOTIDE SEQUENCE [LARGE SCALE GENOMIC DNA]</scope>
    <source>
        <strain evidence="11">IC-007</strain>
    </source>
</reference>
<dbReference type="SMART" id="SM00649">
    <property type="entry name" value="RL11"/>
    <property type="match status" value="1"/>
</dbReference>
<dbReference type="Proteomes" id="UP000325030">
    <property type="component" value="Chromosome"/>
</dbReference>
<dbReference type="InterPro" id="IPR020783">
    <property type="entry name" value="Ribosomal_uL11_C"/>
</dbReference>
<evidence type="ECO:0000259" key="7">
    <source>
        <dbReference type="Pfam" id="PF03946"/>
    </source>
</evidence>
<dbReference type="Gene3D" id="1.10.10.250">
    <property type="entry name" value="Ribosomal protein L11, C-terminal domain"/>
    <property type="match status" value="1"/>
</dbReference>
<keyword evidence="10" id="KW-1185">Reference proteome</keyword>
<dbReference type="Gene3D" id="3.30.1550.10">
    <property type="entry name" value="Ribosomal protein L11/L12, N-terminal domain"/>
    <property type="match status" value="1"/>
</dbReference>